<dbReference type="PANTHER" id="PTHR46087:SF1">
    <property type="entry name" value="ARM REPEAT SUPERFAMILY PROTEIN"/>
    <property type="match status" value="1"/>
</dbReference>
<feature type="region of interest" description="Disordered" evidence="1">
    <location>
        <begin position="920"/>
        <end position="944"/>
    </location>
</feature>
<comment type="caution">
    <text evidence="2">The sequence shown here is derived from an EMBL/GenBank/DDBJ whole genome shotgun (WGS) entry which is preliminary data.</text>
</comment>
<evidence type="ECO:0000256" key="1">
    <source>
        <dbReference type="SAM" id="MobiDB-lite"/>
    </source>
</evidence>
<dbReference type="InterPro" id="IPR016024">
    <property type="entry name" value="ARM-type_fold"/>
</dbReference>
<organism evidence="2 3">
    <name type="scientific">Rhynchospora pubera</name>
    <dbReference type="NCBI Taxonomy" id="906938"/>
    <lineage>
        <taxon>Eukaryota</taxon>
        <taxon>Viridiplantae</taxon>
        <taxon>Streptophyta</taxon>
        <taxon>Embryophyta</taxon>
        <taxon>Tracheophyta</taxon>
        <taxon>Spermatophyta</taxon>
        <taxon>Magnoliopsida</taxon>
        <taxon>Liliopsida</taxon>
        <taxon>Poales</taxon>
        <taxon>Cyperaceae</taxon>
        <taxon>Cyperoideae</taxon>
        <taxon>Rhynchosporeae</taxon>
        <taxon>Rhynchospora</taxon>
    </lineage>
</organism>
<dbReference type="SUPFAM" id="SSF48371">
    <property type="entry name" value="ARM repeat"/>
    <property type="match status" value="1"/>
</dbReference>
<proteinExistence type="predicted"/>
<evidence type="ECO:0000313" key="3">
    <source>
        <dbReference type="Proteomes" id="UP001140206"/>
    </source>
</evidence>
<gene>
    <name evidence="2" type="ORF">LUZ62_082584</name>
</gene>
<dbReference type="AlphaFoldDB" id="A0AAV8C044"/>
<dbReference type="Pfam" id="PF21052">
    <property type="entry name" value="EFR3_ARM"/>
    <property type="match status" value="1"/>
</dbReference>
<dbReference type="InterPro" id="IPR049152">
    <property type="entry name" value="EFR3-like_ARM"/>
</dbReference>
<dbReference type="PANTHER" id="PTHR46087">
    <property type="entry name" value="PUTATIVE, EXPRESSED-RELATED"/>
    <property type="match status" value="1"/>
</dbReference>
<dbReference type="EMBL" id="JAMFTS010000005">
    <property type="protein sequence ID" value="KAJ4748179.1"/>
    <property type="molecule type" value="Genomic_DNA"/>
</dbReference>
<name>A0AAV8C044_9POAL</name>
<sequence length="954" mass="106393">MQMGVKKWILRKTSAVMSRKVLPVCGKLCYLCPGIRARSRQPVKRYKNILASIFPRSQDSEPNDRMIGKLCDYTSRNPARIPDITHYLEQKCFKELRNERLYLARVVPRIYGKLLSSCKEQMPLLAPSSLLVVQTLLDQRQDEMRILGCLLLVNFLTNQVDGAYMFSVEGIISRLCELGQDLRDDDRGLKLRSAALQALASMVQFMGDYSHVAMDFENIVLVIMENYRVVENPCGAESTSAQNQSTKEETLGASHNDPGYWSRVCLQNMAKLAKEATTVRHVIEPLFRYFDSSDCWSPESSIASSILSELQLFMDSSGQSSHLLLCITIKHLDHKSVAKRPLLQVNILKVANKLAQQVKLLASVHIISAIGDLVRHMRKCMQCAIEASEDDDSMPNSALHSALEACLLQLTKKVGDVGPILDMLAVVLESISPTAIIARATIASIYRTVRIAASLPNLSYDKKVLPESLFQQLLLAMAHPDYETRIGSHRILSATLFPLLKFPWSVFEPPVPLSVYDPKGTRLVALSAISSLSVITEKIAENCSASNEKLETNKVLDEDCDKRSTSGIEIQETKSMLLSSQQVGLLLSSIWNQALSEENKPANYEAMAHTFNLALQFSKTQDSNNLVRCFQLAFSLRSISLDPGVLLQASRKRSLYTMATAMLMFSAKASHLPQIIAFIKESTSGQSVNLHLSLIEDNSLELTFLSSSTSTVIYGSEEDEGSASDFLSILHKDDKQLRDAVILQLVERLENFPEDILKEQMFQQFSPEESFLLRAQLFMETAAHPCSPYTLKGSLSEEELVPSVVGDEDTLFGESFSQSDTRISESIHSNDVLSVTKLLESVKESAQEVANAPLLMNPLSFDQMKDQCEALLLEKQQKLAALLSFNLDQDPLLEEKHMNEDPLNEVCCNTDSDSKDYLGEKENSLRCDSSSGSENSFRLPPSSPYDKFLKAAGW</sequence>
<dbReference type="Proteomes" id="UP001140206">
    <property type="component" value="Chromosome 5"/>
</dbReference>
<dbReference type="InterPro" id="IPR055296">
    <property type="entry name" value="SRL2-like"/>
</dbReference>
<feature type="compositionally biased region" description="Polar residues" evidence="1">
    <location>
        <begin position="926"/>
        <end position="936"/>
    </location>
</feature>
<evidence type="ECO:0000313" key="2">
    <source>
        <dbReference type="EMBL" id="KAJ4748179.1"/>
    </source>
</evidence>
<accession>A0AAV8C044</accession>
<reference evidence="2" key="1">
    <citation type="submission" date="2022-08" db="EMBL/GenBank/DDBJ databases">
        <authorList>
            <person name="Marques A."/>
        </authorList>
    </citation>
    <scope>NUCLEOTIDE SEQUENCE</scope>
    <source>
        <strain evidence="2">RhyPub2mFocal</strain>
        <tissue evidence="2">Leaves</tissue>
    </source>
</reference>
<protein>
    <submittedName>
        <fullName evidence="2">ARM repeat superfamily protein</fullName>
    </submittedName>
</protein>
<keyword evidence="3" id="KW-1185">Reference proteome</keyword>